<keyword evidence="2" id="KW-1185">Reference proteome</keyword>
<organism evidence="1 2">
    <name type="scientific">Diphasiastrum complanatum</name>
    <name type="common">Issler's clubmoss</name>
    <name type="synonym">Lycopodium complanatum</name>
    <dbReference type="NCBI Taxonomy" id="34168"/>
    <lineage>
        <taxon>Eukaryota</taxon>
        <taxon>Viridiplantae</taxon>
        <taxon>Streptophyta</taxon>
        <taxon>Embryophyta</taxon>
        <taxon>Tracheophyta</taxon>
        <taxon>Lycopodiopsida</taxon>
        <taxon>Lycopodiales</taxon>
        <taxon>Lycopodiaceae</taxon>
        <taxon>Lycopodioideae</taxon>
        <taxon>Diphasiastrum</taxon>
    </lineage>
</organism>
<dbReference type="EMBL" id="CM055108">
    <property type="protein sequence ID" value="KAJ7524456.1"/>
    <property type="molecule type" value="Genomic_DNA"/>
</dbReference>
<evidence type="ECO:0000313" key="2">
    <source>
        <dbReference type="Proteomes" id="UP001162992"/>
    </source>
</evidence>
<dbReference type="Proteomes" id="UP001162992">
    <property type="component" value="Chromosome 17"/>
</dbReference>
<sequence>MLVATAIGILLKQLINCILEVTATNEMHKRITFTNKTQLGQKRRFSTFQEILCCTTNISNYC</sequence>
<name>A0ACC2B3V9_DIPCM</name>
<comment type="caution">
    <text evidence="1">The sequence shown here is derived from an EMBL/GenBank/DDBJ whole genome shotgun (WGS) entry which is preliminary data.</text>
</comment>
<protein>
    <submittedName>
        <fullName evidence="1">Uncharacterized protein</fullName>
    </submittedName>
</protein>
<reference evidence="2" key="1">
    <citation type="journal article" date="2024" name="Proc. Natl. Acad. Sci. U.S.A.">
        <title>Extraordinary preservation of gene collinearity over three hundred million years revealed in homosporous lycophytes.</title>
        <authorList>
            <person name="Li C."/>
            <person name="Wickell D."/>
            <person name="Kuo L.Y."/>
            <person name="Chen X."/>
            <person name="Nie B."/>
            <person name="Liao X."/>
            <person name="Peng D."/>
            <person name="Ji J."/>
            <person name="Jenkins J."/>
            <person name="Williams M."/>
            <person name="Shu S."/>
            <person name="Plott C."/>
            <person name="Barry K."/>
            <person name="Rajasekar S."/>
            <person name="Grimwood J."/>
            <person name="Han X."/>
            <person name="Sun S."/>
            <person name="Hou Z."/>
            <person name="He W."/>
            <person name="Dai G."/>
            <person name="Sun C."/>
            <person name="Schmutz J."/>
            <person name="Leebens-Mack J.H."/>
            <person name="Li F.W."/>
            <person name="Wang L."/>
        </authorList>
    </citation>
    <scope>NUCLEOTIDE SEQUENCE [LARGE SCALE GENOMIC DNA]</scope>
    <source>
        <strain evidence="2">cv. PW_Plant_1</strain>
    </source>
</reference>
<accession>A0ACC2B3V9</accession>
<proteinExistence type="predicted"/>
<gene>
    <name evidence="1" type="ORF">O6H91_17G006400</name>
</gene>
<evidence type="ECO:0000313" key="1">
    <source>
        <dbReference type="EMBL" id="KAJ7524456.1"/>
    </source>
</evidence>